<dbReference type="AlphaFoldDB" id="A0A0D9ZMW5"/>
<sequence>MEIILSSSEAIWAMNHVLPPVDAPGPTSPSQRCSSVPADSGDPSAAAAAAAAREHASVVEMRQRTRS</sequence>
<evidence type="ECO:0000313" key="3">
    <source>
        <dbReference type="Proteomes" id="UP000026961"/>
    </source>
</evidence>
<evidence type="ECO:0000256" key="1">
    <source>
        <dbReference type="SAM" id="MobiDB-lite"/>
    </source>
</evidence>
<feature type="compositionally biased region" description="Basic and acidic residues" evidence="1">
    <location>
        <begin position="52"/>
        <end position="67"/>
    </location>
</feature>
<proteinExistence type="predicted"/>
<feature type="region of interest" description="Disordered" evidence="1">
    <location>
        <begin position="21"/>
        <end position="67"/>
    </location>
</feature>
<dbReference type="Gramene" id="OGLUM04G18080.1">
    <property type="protein sequence ID" value="OGLUM04G18080.1"/>
    <property type="gene ID" value="OGLUM04G18080"/>
</dbReference>
<organism evidence="2">
    <name type="scientific">Oryza glumipatula</name>
    <dbReference type="NCBI Taxonomy" id="40148"/>
    <lineage>
        <taxon>Eukaryota</taxon>
        <taxon>Viridiplantae</taxon>
        <taxon>Streptophyta</taxon>
        <taxon>Embryophyta</taxon>
        <taxon>Tracheophyta</taxon>
        <taxon>Spermatophyta</taxon>
        <taxon>Magnoliopsida</taxon>
        <taxon>Liliopsida</taxon>
        <taxon>Poales</taxon>
        <taxon>Poaceae</taxon>
        <taxon>BOP clade</taxon>
        <taxon>Oryzoideae</taxon>
        <taxon>Oryzeae</taxon>
        <taxon>Oryzinae</taxon>
        <taxon>Oryza</taxon>
    </lineage>
</organism>
<evidence type="ECO:0000313" key="2">
    <source>
        <dbReference type="EnsemblPlants" id="OGLUM04G18080.1"/>
    </source>
</evidence>
<dbReference type="Proteomes" id="UP000026961">
    <property type="component" value="Chromosome 4"/>
</dbReference>
<name>A0A0D9ZMW5_9ORYZ</name>
<dbReference type="EnsemblPlants" id="OGLUM04G18080.1">
    <property type="protein sequence ID" value="OGLUM04G18080.1"/>
    <property type="gene ID" value="OGLUM04G18080"/>
</dbReference>
<accession>A0A0D9ZMW5</accession>
<keyword evidence="3" id="KW-1185">Reference proteome</keyword>
<reference evidence="2" key="1">
    <citation type="submission" date="2015-04" db="UniProtKB">
        <authorList>
            <consortium name="EnsemblPlants"/>
        </authorList>
    </citation>
    <scope>IDENTIFICATION</scope>
</reference>
<protein>
    <submittedName>
        <fullName evidence="2">Uncharacterized protein</fullName>
    </submittedName>
</protein>
<reference evidence="2" key="2">
    <citation type="submission" date="2018-05" db="EMBL/GenBank/DDBJ databases">
        <title>OgluRS3 (Oryza glumaepatula Reference Sequence Version 3).</title>
        <authorList>
            <person name="Zhang J."/>
            <person name="Kudrna D."/>
            <person name="Lee S."/>
            <person name="Talag J."/>
            <person name="Welchert J."/>
            <person name="Wing R.A."/>
        </authorList>
    </citation>
    <scope>NUCLEOTIDE SEQUENCE [LARGE SCALE GENOMIC DNA]</scope>
</reference>
<dbReference type="HOGENOM" id="CLU_2816583_0_0_1"/>